<dbReference type="AlphaFoldDB" id="A0A923NNQ1"/>
<evidence type="ECO:0000313" key="4">
    <source>
        <dbReference type="Proteomes" id="UP000602647"/>
    </source>
</evidence>
<dbReference type="RefSeq" id="WP_187303429.1">
    <property type="nucleotide sequence ID" value="NZ_JACRYT010000012.1"/>
</dbReference>
<organism evidence="3 4">
    <name type="scientific">Zhenpiania hominis</name>
    <dbReference type="NCBI Taxonomy" id="2763644"/>
    <lineage>
        <taxon>Bacteria</taxon>
        <taxon>Bacillati</taxon>
        <taxon>Bacillota</taxon>
        <taxon>Clostridia</taxon>
        <taxon>Peptostreptococcales</taxon>
        <taxon>Anaerovoracaceae</taxon>
        <taxon>Zhenpiania</taxon>
    </lineage>
</organism>
<dbReference type="Proteomes" id="UP000602647">
    <property type="component" value="Unassembled WGS sequence"/>
</dbReference>
<keyword evidence="2" id="KW-0812">Transmembrane</keyword>
<comment type="caution">
    <text evidence="3">The sequence shown here is derived from an EMBL/GenBank/DDBJ whole genome shotgun (WGS) entry which is preliminary data.</text>
</comment>
<feature type="transmembrane region" description="Helical" evidence="2">
    <location>
        <begin position="15"/>
        <end position="33"/>
    </location>
</feature>
<feature type="compositionally biased region" description="Polar residues" evidence="1">
    <location>
        <begin position="73"/>
        <end position="85"/>
    </location>
</feature>
<protein>
    <submittedName>
        <fullName evidence="3">Uncharacterized protein</fullName>
    </submittedName>
</protein>
<keyword evidence="2" id="KW-0472">Membrane</keyword>
<evidence type="ECO:0000256" key="2">
    <source>
        <dbReference type="SAM" id="Phobius"/>
    </source>
</evidence>
<accession>A0A923NNQ1</accession>
<dbReference type="EMBL" id="JACRYT010000012">
    <property type="protein sequence ID" value="MBC6680329.1"/>
    <property type="molecule type" value="Genomic_DNA"/>
</dbReference>
<keyword evidence="2" id="KW-1133">Transmembrane helix</keyword>
<reference evidence="3" key="1">
    <citation type="submission" date="2020-08" db="EMBL/GenBank/DDBJ databases">
        <title>Genome public.</title>
        <authorList>
            <person name="Liu C."/>
            <person name="Sun Q."/>
        </authorList>
    </citation>
    <scope>NUCLEOTIDE SEQUENCE</scope>
    <source>
        <strain evidence="3">BX12</strain>
    </source>
</reference>
<name>A0A923NNQ1_9FIRM</name>
<evidence type="ECO:0000256" key="1">
    <source>
        <dbReference type="SAM" id="MobiDB-lite"/>
    </source>
</evidence>
<keyword evidence="4" id="KW-1185">Reference proteome</keyword>
<feature type="region of interest" description="Disordered" evidence="1">
    <location>
        <begin position="73"/>
        <end position="94"/>
    </location>
</feature>
<gene>
    <name evidence="3" type="ORF">H9L42_10910</name>
</gene>
<evidence type="ECO:0000313" key="3">
    <source>
        <dbReference type="EMBL" id="MBC6680329.1"/>
    </source>
</evidence>
<proteinExistence type="predicted"/>
<sequence length="94" mass="10283">MENLQWIFDGIGTELIGLVIGAAVGGLSGYNIGVKRNGKQIQKAKSGAKQKQELTINDSQVLEWKKDIKSSIRQTQKASKNSEQVQIGRINDGK</sequence>